<evidence type="ECO:0000313" key="2">
    <source>
        <dbReference type="EMBL" id="MBC5997372.1"/>
    </source>
</evidence>
<dbReference type="Pfam" id="PF09084">
    <property type="entry name" value="NMT1"/>
    <property type="match status" value="1"/>
</dbReference>
<protein>
    <submittedName>
        <fullName evidence="2">ABC transporter substrate-binding protein</fullName>
    </submittedName>
</protein>
<dbReference type="PANTHER" id="PTHR30024">
    <property type="entry name" value="ALIPHATIC SULFONATES-BINDING PROTEIN-RELATED"/>
    <property type="match status" value="1"/>
</dbReference>
<dbReference type="InterPro" id="IPR027024">
    <property type="entry name" value="UCP027386_ABC_sbc_TM0202"/>
</dbReference>
<reference evidence="2 3" key="1">
    <citation type="submission" date="2020-08" db="EMBL/GenBank/DDBJ databases">
        <authorList>
            <person name="Liu C."/>
            <person name="Sun Q."/>
        </authorList>
    </citation>
    <scope>NUCLEOTIDE SEQUENCE [LARGE SCALE GENOMIC DNA]</scope>
    <source>
        <strain evidence="2 3">NSJ-18</strain>
    </source>
</reference>
<gene>
    <name evidence="2" type="ORF">H8923_11400</name>
</gene>
<dbReference type="InterPro" id="IPR015168">
    <property type="entry name" value="SsuA/THI5"/>
</dbReference>
<evidence type="ECO:0000313" key="3">
    <source>
        <dbReference type="Proteomes" id="UP000609849"/>
    </source>
</evidence>
<comment type="caution">
    <text evidence="2">The sequence shown here is derived from an EMBL/GenBank/DDBJ whole genome shotgun (WGS) entry which is preliminary data.</text>
</comment>
<dbReference type="PANTHER" id="PTHR30024:SF46">
    <property type="entry name" value="ABC TRANSPORTER, SUBSTRATE-BINDING LIPOPROTEIN"/>
    <property type="match status" value="1"/>
</dbReference>
<name>A0ABR7JRG2_9FIRM</name>
<dbReference type="Gene3D" id="3.40.190.10">
    <property type="entry name" value="Periplasmic binding protein-like II"/>
    <property type="match status" value="2"/>
</dbReference>
<dbReference type="SUPFAM" id="SSF53850">
    <property type="entry name" value="Periplasmic binding protein-like II"/>
    <property type="match status" value="1"/>
</dbReference>
<sequence>MKKSITLLLSIIIGVTTLVGCNQTKEESIVETKDVKVVAPDGLPAISLSKLAKENPHIVKGYKIGYSVEATSDSLSTTVMKEEPDIAVVPSNMAAIAYNKTSNYQILGTVGMGSFYLVSTEDINDFSDLVGKEVGNTGKGLTPDITVHTILKEKNINTEGINFNYVNAMSELVPLMATGKLNTGFVAEPALTGLMMKNKNIKIIKGLNDAWKEVSDSKTGYPQSTLIIKSDFAKENPEFVKAFIEEISNSIKWLNENSKDAGIYAKEFGVSTEPTVIEKSIERSNLKFVKILEMQKEYEDYYQKLYDFEPKTVGGKLPDEGIFYKGE</sequence>
<feature type="domain" description="SsuA/THI5-like" evidence="1">
    <location>
        <begin position="113"/>
        <end position="259"/>
    </location>
</feature>
<dbReference type="PIRSF" id="PIRSF027386">
    <property type="entry name" value="UCP027386_ABC_sbc_TM0202"/>
    <property type="match status" value="1"/>
</dbReference>
<dbReference type="PROSITE" id="PS51257">
    <property type="entry name" value="PROKAR_LIPOPROTEIN"/>
    <property type="match status" value="1"/>
</dbReference>
<dbReference type="RefSeq" id="WP_153925114.1">
    <property type="nucleotide sequence ID" value="NZ_JACRWE010000004.1"/>
</dbReference>
<keyword evidence="3" id="KW-1185">Reference proteome</keyword>
<dbReference type="EMBL" id="JACRWE010000004">
    <property type="protein sequence ID" value="MBC5997372.1"/>
    <property type="molecule type" value="Genomic_DNA"/>
</dbReference>
<accession>A0ABR7JRG2</accession>
<dbReference type="Proteomes" id="UP000609849">
    <property type="component" value="Unassembled WGS sequence"/>
</dbReference>
<organism evidence="2 3">
    <name type="scientific">Romboutsia faecis</name>
    <dbReference type="NCBI Taxonomy" id="2764597"/>
    <lineage>
        <taxon>Bacteria</taxon>
        <taxon>Bacillati</taxon>
        <taxon>Bacillota</taxon>
        <taxon>Clostridia</taxon>
        <taxon>Peptostreptococcales</taxon>
        <taxon>Peptostreptococcaceae</taxon>
        <taxon>Romboutsia</taxon>
    </lineage>
</organism>
<evidence type="ECO:0000259" key="1">
    <source>
        <dbReference type="Pfam" id="PF09084"/>
    </source>
</evidence>
<proteinExistence type="predicted"/>